<comment type="caution">
    <text evidence="2">The sequence shown here is derived from an EMBL/GenBank/DDBJ whole genome shotgun (WGS) entry which is preliminary data.</text>
</comment>
<feature type="transmembrane region" description="Helical" evidence="1">
    <location>
        <begin position="6"/>
        <end position="28"/>
    </location>
</feature>
<evidence type="ECO:0008006" key="4">
    <source>
        <dbReference type="Google" id="ProtNLM"/>
    </source>
</evidence>
<keyword evidence="3" id="KW-1185">Reference proteome</keyword>
<sequence>MEYNLLNLVLLIINIFLLGSILMLYLFYTKTYINHRVPYINSSNNNITSTEINNIILNFKIMFNLKDYEVIYTDTEKMIKIFRNVNKSKKQIIISKRIFESTGYEIDYLISRLWISSKQIQKDNKLTFYKTLIYIIPYTLLSLIIISFTFSLFLYLYNQITNEFNQMHSSNAIVSSSEYTLAWFWINPVSGYLCFAFVLCLFINYYISMRYKNRLEIYYNEEVTKLVKSAINEYEFDFKAARTYAQSIKLTYIPVMKIFNFWNNHYKWTGPFTIV</sequence>
<dbReference type="EMBL" id="JAUSWP010000003">
    <property type="protein sequence ID" value="MDQ0567770.1"/>
    <property type="molecule type" value="Genomic_DNA"/>
</dbReference>
<name>A0ABU0NEB1_9MOLU</name>
<dbReference type="Proteomes" id="UP001236620">
    <property type="component" value="Unassembled WGS sequence"/>
</dbReference>
<keyword evidence="1" id="KW-0812">Transmembrane</keyword>
<organism evidence="2 3">
    <name type="scientific">Mycoplasma yeatsii</name>
    <dbReference type="NCBI Taxonomy" id="51365"/>
    <lineage>
        <taxon>Bacteria</taxon>
        <taxon>Bacillati</taxon>
        <taxon>Mycoplasmatota</taxon>
        <taxon>Mollicutes</taxon>
        <taxon>Mycoplasmataceae</taxon>
        <taxon>Mycoplasma</taxon>
    </lineage>
</organism>
<accession>A0ABU0NEB1</accession>
<feature type="transmembrane region" description="Helical" evidence="1">
    <location>
        <begin position="132"/>
        <end position="157"/>
    </location>
</feature>
<evidence type="ECO:0000256" key="1">
    <source>
        <dbReference type="SAM" id="Phobius"/>
    </source>
</evidence>
<gene>
    <name evidence="2" type="ORF">J2Z63_000415</name>
</gene>
<keyword evidence="1" id="KW-0472">Membrane</keyword>
<evidence type="ECO:0000313" key="2">
    <source>
        <dbReference type="EMBL" id="MDQ0567770.1"/>
    </source>
</evidence>
<keyword evidence="1" id="KW-1133">Transmembrane helix</keyword>
<dbReference type="RefSeq" id="WP_307444738.1">
    <property type="nucleotide sequence ID" value="NZ_JAUSWP010000003.1"/>
</dbReference>
<proteinExistence type="predicted"/>
<feature type="transmembrane region" description="Helical" evidence="1">
    <location>
        <begin position="189"/>
        <end position="207"/>
    </location>
</feature>
<protein>
    <recommendedName>
        <fullName evidence="4">Transmembrane protein</fullName>
    </recommendedName>
</protein>
<evidence type="ECO:0000313" key="3">
    <source>
        <dbReference type="Proteomes" id="UP001236620"/>
    </source>
</evidence>
<reference evidence="2" key="1">
    <citation type="submission" date="2023-07" db="EMBL/GenBank/DDBJ databases">
        <title>Genomic Encyclopedia of Type Strains, Phase IV (KMG-IV): sequencing the most valuable type-strain genomes for metagenomic binning, comparative biology and taxonomic classification.</title>
        <authorList>
            <person name="Goeker M."/>
        </authorList>
    </citation>
    <scope>NUCLEOTIDE SEQUENCE [LARGE SCALE GENOMIC DNA]</scope>
    <source>
        <strain evidence="2">DSM 22019</strain>
    </source>
</reference>